<reference evidence="1" key="1">
    <citation type="journal article" date="2020" name="Stud. Mycol.">
        <title>101 Dothideomycetes genomes: a test case for predicting lifestyles and emergence of pathogens.</title>
        <authorList>
            <person name="Haridas S."/>
            <person name="Albert R."/>
            <person name="Binder M."/>
            <person name="Bloem J."/>
            <person name="Labutti K."/>
            <person name="Salamov A."/>
            <person name="Andreopoulos B."/>
            <person name="Baker S."/>
            <person name="Barry K."/>
            <person name="Bills G."/>
            <person name="Bluhm B."/>
            <person name="Cannon C."/>
            <person name="Castanera R."/>
            <person name="Culley D."/>
            <person name="Daum C."/>
            <person name="Ezra D."/>
            <person name="Gonzalez J."/>
            <person name="Henrissat B."/>
            <person name="Kuo A."/>
            <person name="Liang C."/>
            <person name="Lipzen A."/>
            <person name="Lutzoni F."/>
            <person name="Magnuson J."/>
            <person name="Mondo S."/>
            <person name="Nolan M."/>
            <person name="Ohm R."/>
            <person name="Pangilinan J."/>
            <person name="Park H.-J."/>
            <person name="Ramirez L."/>
            <person name="Alfaro M."/>
            <person name="Sun H."/>
            <person name="Tritt A."/>
            <person name="Yoshinaga Y."/>
            <person name="Zwiers L.-H."/>
            <person name="Turgeon B."/>
            <person name="Goodwin S."/>
            <person name="Spatafora J."/>
            <person name="Crous P."/>
            <person name="Grigoriev I."/>
        </authorList>
    </citation>
    <scope>NUCLEOTIDE SEQUENCE</scope>
    <source>
        <strain evidence="1">CBS 107.79</strain>
    </source>
</reference>
<dbReference type="EMBL" id="ML976750">
    <property type="protein sequence ID" value="KAF1966182.1"/>
    <property type="molecule type" value="Genomic_DNA"/>
</dbReference>
<dbReference type="Proteomes" id="UP000800036">
    <property type="component" value="Unassembled WGS sequence"/>
</dbReference>
<dbReference type="AlphaFoldDB" id="A0A6A5UQZ1"/>
<keyword evidence="2" id="KW-1185">Reference proteome</keyword>
<name>A0A6A5UQZ1_9PLEO</name>
<proteinExistence type="predicted"/>
<evidence type="ECO:0000313" key="1">
    <source>
        <dbReference type="EMBL" id="KAF1966182.1"/>
    </source>
</evidence>
<protein>
    <submittedName>
        <fullName evidence="1">Uncharacterized protein</fullName>
    </submittedName>
</protein>
<accession>A0A6A5UQZ1</accession>
<organism evidence="1 2">
    <name type="scientific">Bimuria novae-zelandiae CBS 107.79</name>
    <dbReference type="NCBI Taxonomy" id="1447943"/>
    <lineage>
        <taxon>Eukaryota</taxon>
        <taxon>Fungi</taxon>
        <taxon>Dikarya</taxon>
        <taxon>Ascomycota</taxon>
        <taxon>Pezizomycotina</taxon>
        <taxon>Dothideomycetes</taxon>
        <taxon>Pleosporomycetidae</taxon>
        <taxon>Pleosporales</taxon>
        <taxon>Massarineae</taxon>
        <taxon>Didymosphaeriaceae</taxon>
        <taxon>Bimuria</taxon>
    </lineage>
</organism>
<gene>
    <name evidence="1" type="ORF">BU23DRAFT_603751</name>
</gene>
<evidence type="ECO:0000313" key="2">
    <source>
        <dbReference type="Proteomes" id="UP000800036"/>
    </source>
</evidence>
<dbReference type="OrthoDB" id="3761212at2759"/>
<sequence length="203" mass="22545">MSKKTSLPADVRCNNGPSPAMSFPRALLTLAVFLALPLGLVYLMSHCSYSASSTTSLTLYRTGYRHPHATTQAKQSTLDNIGKLMAEASSSRPNPNMQMRFCAGEDLRGCTAYPYDKGCTKIDDMRILSIAEPSMFEGVYSACTVYRRGVENCAMDQEGSFQHVKDFVVNWYLPNDDEEYAAHGVVPLLQKEWISDIGSFKCR</sequence>